<evidence type="ECO:0000313" key="2">
    <source>
        <dbReference type="Proteomes" id="UP000318416"/>
    </source>
</evidence>
<comment type="caution">
    <text evidence="1">The sequence shown here is derived from an EMBL/GenBank/DDBJ whole genome shotgun (WGS) entry which is preliminary data.</text>
</comment>
<organism evidence="1 2">
    <name type="scientific">Kitasatospora atroaurantiaca</name>
    <dbReference type="NCBI Taxonomy" id="285545"/>
    <lineage>
        <taxon>Bacteria</taxon>
        <taxon>Bacillati</taxon>
        <taxon>Actinomycetota</taxon>
        <taxon>Actinomycetes</taxon>
        <taxon>Kitasatosporales</taxon>
        <taxon>Streptomycetaceae</taxon>
        <taxon>Kitasatospora</taxon>
    </lineage>
</organism>
<reference evidence="1 2" key="1">
    <citation type="submission" date="2019-06" db="EMBL/GenBank/DDBJ databases">
        <title>Sequencing the genomes of 1000 actinobacteria strains.</title>
        <authorList>
            <person name="Klenk H.-P."/>
        </authorList>
    </citation>
    <scope>NUCLEOTIDE SEQUENCE [LARGE SCALE GENOMIC DNA]</scope>
    <source>
        <strain evidence="1 2">DSM 41649</strain>
    </source>
</reference>
<keyword evidence="2" id="KW-1185">Reference proteome</keyword>
<accession>A0A561EHQ6</accession>
<protein>
    <submittedName>
        <fullName evidence="1">Uncharacterized protein</fullName>
    </submittedName>
</protein>
<gene>
    <name evidence="1" type="ORF">FB465_0020</name>
</gene>
<proteinExistence type="predicted"/>
<dbReference type="AlphaFoldDB" id="A0A561EHQ6"/>
<dbReference type="Proteomes" id="UP000318416">
    <property type="component" value="Unassembled WGS sequence"/>
</dbReference>
<sequence length="39" mass="4353">MAFLADRDPGVYRRYGHWWAKNLPAAETRLLPGGGQAPL</sequence>
<name>A0A561EHQ6_9ACTN</name>
<dbReference type="EMBL" id="VIVR01000001">
    <property type="protein sequence ID" value="TWE15149.1"/>
    <property type="molecule type" value="Genomic_DNA"/>
</dbReference>
<evidence type="ECO:0000313" key="1">
    <source>
        <dbReference type="EMBL" id="TWE15149.1"/>
    </source>
</evidence>